<proteinExistence type="predicted"/>
<dbReference type="Gramene" id="AET2Gv20121500.8">
    <property type="protein sequence ID" value="AET2Gv20121500.8"/>
    <property type="gene ID" value="AET2Gv20121500"/>
</dbReference>
<keyword evidence="2" id="KW-1185">Reference proteome</keyword>
<sequence length="37" mass="4243">TRRPLLRRNPRATMRSLRAARTLLASRSSLLSSRALH</sequence>
<evidence type="ECO:0000313" key="1">
    <source>
        <dbReference type="EnsemblPlants" id="AET2Gv20121500.8"/>
    </source>
</evidence>
<reference evidence="2" key="2">
    <citation type="journal article" date="2017" name="Nat. Plants">
        <title>The Aegilops tauschii genome reveals multiple impacts of transposons.</title>
        <authorList>
            <person name="Zhao G."/>
            <person name="Zou C."/>
            <person name="Li K."/>
            <person name="Wang K."/>
            <person name="Li T."/>
            <person name="Gao L."/>
            <person name="Zhang X."/>
            <person name="Wang H."/>
            <person name="Yang Z."/>
            <person name="Liu X."/>
            <person name="Jiang W."/>
            <person name="Mao L."/>
            <person name="Kong X."/>
            <person name="Jiao Y."/>
            <person name="Jia J."/>
        </authorList>
    </citation>
    <scope>NUCLEOTIDE SEQUENCE [LARGE SCALE GENOMIC DNA]</scope>
    <source>
        <strain evidence="2">cv. AL8/78</strain>
    </source>
</reference>
<reference evidence="1" key="5">
    <citation type="journal article" date="2021" name="G3 (Bethesda)">
        <title>Aegilops tauschii genome assembly Aet v5.0 features greater sequence contiguity and improved annotation.</title>
        <authorList>
            <person name="Wang L."/>
            <person name="Zhu T."/>
            <person name="Rodriguez J.C."/>
            <person name="Deal K.R."/>
            <person name="Dubcovsky J."/>
            <person name="McGuire P.E."/>
            <person name="Lux T."/>
            <person name="Spannagl M."/>
            <person name="Mayer K.F.X."/>
            <person name="Baldrich P."/>
            <person name="Meyers B.C."/>
            <person name="Huo N."/>
            <person name="Gu Y.Q."/>
            <person name="Zhou H."/>
            <person name="Devos K.M."/>
            <person name="Bennetzen J.L."/>
            <person name="Unver T."/>
            <person name="Budak H."/>
            <person name="Gulick P.J."/>
            <person name="Galiba G."/>
            <person name="Kalapos B."/>
            <person name="Nelson D.R."/>
            <person name="Li P."/>
            <person name="You F.M."/>
            <person name="Luo M.C."/>
            <person name="Dvorak J."/>
        </authorList>
    </citation>
    <scope>NUCLEOTIDE SEQUENCE [LARGE SCALE GENOMIC DNA]</scope>
    <source>
        <strain evidence="1">cv. AL8/78</strain>
    </source>
</reference>
<dbReference type="Proteomes" id="UP000015105">
    <property type="component" value="Chromosome 2D"/>
</dbReference>
<evidence type="ECO:0000313" key="2">
    <source>
        <dbReference type="Proteomes" id="UP000015105"/>
    </source>
</evidence>
<reference evidence="1" key="3">
    <citation type="journal article" date="2017" name="Nature">
        <title>Genome sequence of the progenitor of the wheat D genome Aegilops tauschii.</title>
        <authorList>
            <person name="Luo M.C."/>
            <person name="Gu Y.Q."/>
            <person name="Puiu D."/>
            <person name="Wang H."/>
            <person name="Twardziok S.O."/>
            <person name="Deal K.R."/>
            <person name="Huo N."/>
            <person name="Zhu T."/>
            <person name="Wang L."/>
            <person name="Wang Y."/>
            <person name="McGuire P.E."/>
            <person name="Liu S."/>
            <person name="Long H."/>
            <person name="Ramasamy R.K."/>
            <person name="Rodriguez J.C."/>
            <person name="Van S.L."/>
            <person name="Yuan L."/>
            <person name="Wang Z."/>
            <person name="Xia Z."/>
            <person name="Xiao L."/>
            <person name="Anderson O.D."/>
            <person name="Ouyang S."/>
            <person name="Liang Y."/>
            <person name="Zimin A.V."/>
            <person name="Pertea G."/>
            <person name="Qi P."/>
            <person name="Bennetzen J.L."/>
            <person name="Dai X."/>
            <person name="Dawson M.W."/>
            <person name="Muller H.G."/>
            <person name="Kugler K."/>
            <person name="Rivarola-Duarte L."/>
            <person name="Spannagl M."/>
            <person name="Mayer K.F.X."/>
            <person name="Lu F.H."/>
            <person name="Bevan M.W."/>
            <person name="Leroy P."/>
            <person name="Li P."/>
            <person name="You F.M."/>
            <person name="Sun Q."/>
            <person name="Liu Z."/>
            <person name="Lyons E."/>
            <person name="Wicker T."/>
            <person name="Salzberg S.L."/>
            <person name="Devos K.M."/>
            <person name="Dvorak J."/>
        </authorList>
    </citation>
    <scope>NUCLEOTIDE SEQUENCE [LARGE SCALE GENOMIC DNA]</scope>
    <source>
        <strain evidence="1">cv. AL8/78</strain>
    </source>
</reference>
<organism evidence="1 2">
    <name type="scientific">Aegilops tauschii subsp. strangulata</name>
    <name type="common">Goatgrass</name>
    <dbReference type="NCBI Taxonomy" id="200361"/>
    <lineage>
        <taxon>Eukaryota</taxon>
        <taxon>Viridiplantae</taxon>
        <taxon>Streptophyta</taxon>
        <taxon>Embryophyta</taxon>
        <taxon>Tracheophyta</taxon>
        <taxon>Spermatophyta</taxon>
        <taxon>Magnoliopsida</taxon>
        <taxon>Liliopsida</taxon>
        <taxon>Poales</taxon>
        <taxon>Poaceae</taxon>
        <taxon>BOP clade</taxon>
        <taxon>Pooideae</taxon>
        <taxon>Triticodae</taxon>
        <taxon>Triticeae</taxon>
        <taxon>Triticinae</taxon>
        <taxon>Aegilops</taxon>
    </lineage>
</organism>
<dbReference type="EnsemblPlants" id="AET2Gv20121500.8">
    <property type="protein sequence ID" value="AET2Gv20121500.8"/>
    <property type="gene ID" value="AET2Gv20121500"/>
</dbReference>
<reference evidence="1" key="4">
    <citation type="submission" date="2019-03" db="UniProtKB">
        <authorList>
            <consortium name="EnsemblPlants"/>
        </authorList>
    </citation>
    <scope>IDENTIFICATION</scope>
</reference>
<reference evidence="2" key="1">
    <citation type="journal article" date="2014" name="Science">
        <title>Ancient hybridizations among the ancestral genomes of bread wheat.</title>
        <authorList>
            <consortium name="International Wheat Genome Sequencing Consortium,"/>
            <person name="Marcussen T."/>
            <person name="Sandve S.R."/>
            <person name="Heier L."/>
            <person name="Spannagl M."/>
            <person name="Pfeifer M."/>
            <person name="Jakobsen K.S."/>
            <person name="Wulff B.B."/>
            <person name="Steuernagel B."/>
            <person name="Mayer K.F."/>
            <person name="Olsen O.A."/>
        </authorList>
    </citation>
    <scope>NUCLEOTIDE SEQUENCE [LARGE SCALE GENOMIC DNA]</scope>
    <source>
        <strain evidence="2">cv. AL8/78</strain>
    </source>
</reference>
<accession>A0A453AFW4</accession>
<name>A0A453AFW4_AEGTS</name>
<dbReference type="AlphaFoldDB" id="A0A453AFW4"/>
<protein>
    <submittedName>
        <fullName evidence="1">Uncharacterized protein</fullName>
    </submittedName>
</protein>